<proteinExistence type="predicted"/>
<dbReference type="AlphaFoldDB" id="A0A7W6ED27"/>
<accession>A0A7W6ED27</accession>
<dbReference type="EMBL" id="JACIEI010000023">
    <property type="protein sequence ID" value="MBB3995968.1"/>
    <property type="molecule type" value="Genomic_DNA"/>
</dbReference>
<reference evidence="1 2" key="1">
    <citation type="submission" date="2020-08" db="EMBL/GenBank/DDBJ databases">
        <title>Genomic Encyclopedia of Type Strains, Phase IV (KMG-IV): sequencing the most valuable type-strain genomes for metagenomic binning, comparative biology and taxonomic classification.</title>
        <authorList>
            <person name="Goeker M."/>
        </authorList>
    </citation>
    <scope>NUCLEOTIDE SEQUENCE [LARGE SCALE GENOMIC DNA]</scope>
    <source>
        <strain evidence="1 2">DSM 102234</strain>
    </source>
</reference>
<dbReference type="Proteomes" id="UP000530268">
    <property type="component" value="Unassembled WGS sequence"/>
</dbReference>
<name>A0A7W6ED27_9RHOB</name>
<evidence type="ECO:0000313" key="1">
    <source>
        <dbReference type="EMBL" id="MBB3995968.1"/>
    </source>
</evidence>
<protein>
    <submittedName>
        <fullName evidence="1">Uncharacterized protein</fullName>
    </submittedName>
</protein>
<comment type="caution">
    <text evidence="1">The sequence shown here is derived from an EMBL/GenBank/DDBJ whole genome shotgun (WGS) entry which is preliminary data.</text>
</comment>
<keyword evidence="2" id="KW-1185">Reference proteome</keyword>
<evidence type="ECO:0000313" key="2">
    <source>
        <dbReference type="Proteomes" id="UP000530268"/>
    </source>
</evidence>
<gene>
    <name evidence="1" type="ORF">GGR95_003634</name>
</gene>
<organism evidence="1 2">
    <name type="scientific">Sulfitobacter undariae</name>
    <dbReference type="NCBI Taxonomy" id="1563671"/>
    <lineage>
        <taxon>Bacteria</taxon>
        <taxon>Pseudomonadati</taxon>
        <taxon>Pseudomonadota</taxon>
        <taxon>Alphaproteobacteria</taxon>
        <taxon>Rhodobacterales</taxon>
        <taxon>Roseobacteraceae</taxon>
        <taxon>Sulfitobacter</taxon>
    </lineage>
</organism>
<sequence length="40" mass="4404">MIRQVRESTKSVSLIYNLVAVTTSKGRLLLSGKGARFPLL</sequence>